<dbReference type="OrthoDB" id="5796157at2759"/>
<dbReference type="EMBL" id="CAJFCW020000006">
    <property type="protein sequence ID" value="CAG9126982.1"/>
    <property type="molecule type" value="Genomic_DNA"/>
</dbReference>
<protein>
    <submittedName>
        <fullName evidence="1">Uncharacterized protein</fullName>
    </submittedName>
</protein>
<gene>
    <name evidence="1" type="ORF">BOKJ2_LOCUS13621</name>
</gene>
<proteinExistence type="predicted"/>
<dbReference type="Proteomes" id="UP000614601">
    <property type="component" value="Unassembled WGS sequence"/>
</dbReference>
<accession>A0A811LM61</accession>
<dbReference type="Proteomes" id="UP000783686">
    <property type="component" value="Unassembled WGS sequence"/>
</dbReference>
<organism evidence="1 2">
    <name type="scientific">Bursaphelenchus okinawaensis</name>
    <dbReference type="NCBI Taxonomy" id="465554"/>
    <lineage>
        <taxon>Eukaryota</taxon>
        <taxon>Metazoa</taxon>
        <taxon>Ecdysozoa</taxon>
        <taxon>Nematoda</taxon>
        <taxon>Chromadorea</taxon>
        <taxon>Rhabditida</taxon>
        <taxon>Tylenchina</taxon>
        <taxon>Tylenchomorpha</taxon>
        <taxon>Aphelenchoidea</taxon>
        <taxon>Aphelenchoididae</taxon>
        <taxon>Bursaphelenchus</taxon>
    </lineage>
</organism>
<evidence type="ECO:0000313" key="2">
    <source>
        <dbReference type="Proteomes" id="UP000614601"/>
    </source>
</evidence>
<evidence type="ECO:0000313" key="1">
    <source>
        <dbReference type="EMBL" id="CAD5229562.1"/>
    </source>
</evidence>
<keyword evidence="2" id="KW-1185">Reference proteome</keyword>
<sequence length="452" mass="53287">MWLCLFFLITTVTAHLFNLSSIYKVNITETELYPKLAPYDTQFNTDPLKGVPRNTRNYIRDEFSKAYYEPKCGNVKNRPYIQPFFYWPGDTIKLQCKVCEKGQVVDGEMKYWAFVHRSIIYKIDNLYKTIKDKQWMPIDKLESFTNIKIGTPDFHRPGPLRKGRILPKSTVTQRNGHLIIQNSRTAHYGLYRCFTKAQEENLDFIYYLIPYTPLLVDTKRVTRDQCKLISTSDPTRVFDEFHRWRTFPTFVQDKENGICNGECNKKFLDVSKIKDPITKWTTPKIPTQNTTVVTARLNLEVYLKWENWTKCKQMNTQTRIGQCYLRKTNKSRIFDPEQDTMLGTLYYATKIHKLLEKVPQFQEDGIPLFSGILMDTIMPKDQTLQHCSSIPPFEWNSLRMLIKTLLNKGVDTMVKKNVMQLSPCVRKIEYKERKSLTMSHTVFQTRKCNKDN</sequence>
<name>A0A811LM61_9BILA</name>
<dbReference type="EMBL" id="CAJFDH010000006">
    <property type="protein sequence ID" value="CAD5229562.1"/>
    <property type="molecule type" value="Genomic_DNA"/>
</dbReference>
<comment type="caution">
    <text evidence="1">The sequence shown here is derived from an EMBL/GenBank/DDBJ whole genome shotgun (WGS) entry which is preliminary data.</text>
</comment>
<reference evidence="1" key="1">
    <citation type="submission" date="2020-09" db="EMBL/GenBank/DDBJ databases">
        <authorList>
            <person name="Kikuchi T."/>
        </authorList>
    </citation>
    <scope>NUCLEOTIDE SEQUENCE</scope>
    <source>
        <strain evidence="1">SH1</strain>
    </source>
</reference>
<dbReference type="AlphaFoldDB" id="A0A811LM61"/>